<reference evidence="1" key="1">
    <citation type="submission" date="2022-08" db="EMBL/GenBank/DDBJ databases">
        <title>Genomic Encyclopedia of Type Strains, Phase III (KMG-III): the genomes of soil and plant-associated and newly described type strains.</title>
        <authorList>
            <person name="Whitman W."/>
        </authorList>
    </citation>
    <scope>NUCLEOTIDE SEQUENCE</scope>
    <source>
        <strain evidence="1">HMT 1</strain>
    </source>
</reference>
<organism evidence="1 2">
    <name type="scientific">Methylohalomonas lacus</name>
    <dbReference type="NCBI Taxonomy" id="398773"/>
    <lineage>
        <taxon>Bacteria</taxon>
        <taxon>Pseudomonadati</taxon>
        <taxon>Pseudomonadota</taxon>
        <taxon>Gammaproteobacteria</taxon>
        <taxon>Methylohalomonadales</taxon>
        <taxon>Methylohalomonadaceae</taxon>
        <taxon>Methylohalomonas</taxon>
    </lineage>
</organism>
<dbReference type="EMBL" id="JANUCT010000006">
    <property type="protein sequence ID" value="MCS3903085.1"/>
    <property type="molecule type" value="Genomic_DNA"/>
</dbReference>
<keyword evidence="2" id="KW-1185">Reference proteome</keyword>
<comment type="caution">
    <text evidence="1">The sequence shown here is derived from an EMBL/GenBank/DDBJ whole genome shotgun (WGS) entry which is preliminary data.</text>
</comment>
<dbReference type="Pfam" id="PF11743">
    <property type="entry name" value="DUF3301"/>
    <property type="match status" value="1"/>
</dbReference>
<evidence type="ECO:0000313" key="2">
    <source>
        <dbReference type="Proteomes" id="UP001204445"/>
    </source>
</evidence>
<accession>A0AAE3L152</accession>
<dbReference type="AlphaFoldDB" id="A0AAE3L152"/>
<gene>
    <name evidence="1" type="ORF">J2T55_001102</name>
</gene>
<dbReference type="InterPro" id="IPR021732">
    <property type="entry name" value="DUF3301"/>
</dbReference>
<evidence type="ECO:0008006" key="3">
    <source>
        <dbReference type="Google" id="ProtNLM"/>
    </source>
</evidence>
<evidence type="ECO:0000313" key="1">
    <source>
        <dbReference type="EMBL" id="MCS3903085.1"/>
    </source>
</evidence>
<dbReference type="RefSeq" id="WP_259054696.1">
    <property type="nucleotide sequence ID" value="NZ_JANUCT010000006.1"/>
</dbReference>
<dbReference type="Proteomes" id="UP001204445">
    <property type="component" value="Unassembled WGS sequence"/>
</dbReference>
<protein>
    <recommendedName>
        <fullName evidence="3">DUF3301 domain-containing protein</fullName>
    </recommendedName>
</protein>
<proteinExistence type="predicted"/>
<sequence length="118" mass="13414">MLTFQELLVFALLIGLLIGFWASSLRAREQALISCRRICREFNTQLLDQTVSLTRLRPSRDGRGRLVLSRQYSFEFSPDGQTRYTGRLYMLGMRAQSAQLDLPDGTTLVSPAGRRLDS</sequence>
<name>A0AAE3L152_9GAMM</name>